<dbReference type="OrthoDB" id="1094981at2759"/>
<gene>
    <name evidence="2" type="ORF">CQW23_34373</name>
</gene>
<organism evidence="2">
    <name type="scientific">Capsicum baccatum</name>
    <name type="common">Peruvian pepper</name>
    <dbReference type="NCBI Taxonomy" id="33114"/>
    <lineage>
        <taxon>Eukaryota</taxon>
        <taxon>Viridiplantae</taxon>
        <taxon>Streptophyta</taxon>
        <taxon>Embryophyta</taxon>
        <taxon>Tracheophyta</taxon>
        <taxon>Spermatophyta</taxon>
        <taxon>Magnoliopsida</taxon>
        <taxon>eudicotyledons</taxon>
        <taxon>Gunneridae</taxon>
        <taxon>Pentapetalae</taxon>
        <taxon>asterids</taxon>
        <taxon>lamiids</taxon>
        <taxon>Solanales</taxon>
        <taxon>Solanaceae</taxon>
        <taxon>Solanoideae</taxon>
        <taxon>Capsiceae</taxon>
        <taxon>Capsicum</taxon>
    </lineage>
</organism>
<protein>
    <submittedName>
        <fullName evidence="2">Uncharacterized protein</fullName>
    </submittedName>
</protein>
<feature type="compositionally biased region" description="Basic and acidic residues" evidence="1">
    <location>
        <begin position="113"/>
        <end position="124"/>
    </location>
</feature>
<reference evidence="2" key="1">
    <citation type="journal article" date="2017" name="Genome Biol.">
        <title>New reference genome sequences of hot pepper reveal the massive evolution of plant disease-resistance genes by retroduplication.</title>
        <authorList>
            <person name="Kim S."/>
            <person name="Park J."/>
            <person name="Yeom S.I."/>
            <person name="Kim Y.M."/>
            <person name="Seo E."/>
            <person name="Kim K.T."/>
            <person name="Kim M.S."/>
            <person name="Lee J.M."/>
            <person name="Cheong K."/>
            <person name="Shin H.S."/>
            <person name="Kim S.B."/>
            <person name="Han K."/>
            <person name="Lee J."/>
            <person name="Park M."/>
            <person name="Lee H.A."/>
            <person name="Lee H.Y."/>
            <person name="Lee Y."/>
            <person name="Oh S."/>
            <person name="Lee J.H."/>
            <person name="Choi E."/>
            <person name="Choi E."/>
            <person name="Lee S.E."/>
            <person name="Jeon J."/>
            <person name="Kim H."/>
            <person name="Choi G."/>
            <person name="Song H."/>
            <person name="Lee J."/>
            <person name="Lee S.C."/>
            <person name="Kwon J.K."/>
            <person name="Lee H.Y."/>
            <person name="Koo N."/>
            <person name="Hong Y."/>
            <person name="Kim R.W."/>
            <person name="Kang W.H."/>
            <person name="Huh J.H."/>
            <person name="Kang B.C."/>
            <person name="Yang T.J."/>
            <person name="Lee Y.H."/>
            <person name="Bennetzen J.L."/>
            <person name="Choi D."/>
        </authorList>
    </citation>
    <scope>NUCLEOTIDE SEQUENCE [LARGE SCALE GENOMIC DNA]</scope>
    <source>
        <strain evidence="2">PBC81</strain>
        <tissue evidence="2">Leaf</tissue>
    </source>
</reference>
<dbReference type="AlphaFoldDB" id="A0A2G2UZ64"/>
<dbReference type="EMBL" id="MLFT02001085">
    <property type="protein sequence ID" value="PHT26009.1"/>
    <property type="molecule type" value="Genomic_DNA"/>
</dbReference>
<feature type="region of interest" description="Disordered" evidence="1">
    <location>
        <begin position="95"/>
        <end position="134"/>
    </location>
</feature>
<evidence type="ECO:0000256" key="1">
    <source>
        <dbReference type="SAM" id="MobiDB-lite"/>
    </source>
</evidence>
<proteinExistence type="predicted"/>
<name>A0A2G2UZ64_CAPBA</name>
<comment type="caution">
    <text evidence="2">The sequence shown here is derived from an EMBL/GenBank/DDBJ whole genome shotgun (WGS) entry which is preliminary data.</text>
</comment>
<evidence type="ECO:0000313" key="2">
    <source>
        <dbReference type="EMBL" id="PHT26009.1"/>
    </source>
</evidence>
<reference evidence="2" key="2">
    <citation type="journal article" date="2017" name="J. Anim. Genet.">
        <title>Multiple reference genome sequences of hot pepper reveal the massive evolution of plant disease resistance genes by retroduplication.</title>
        <authorList>
            <person name="Kim S."/>
            <person name="Park J."/>
            <person name="Yeom S.-I."/>
            <person name="Kim Y.-M."/>
            <person name="Seo E."/>
            <person name="Kim K.-T."/>
            <person name="Kim M.-S."/>
            <person name="Lee J.M."/>
            <person name="Cheong K."/>
            <person name="Shin H.-S."/>
            <person name="Kim S.-B."/>
            <person name="Han K."/>
            <person name="Lee J."/>
            <person name="Park M."/>
            <person name="Lee H.-A."/>
            <person name="Lee H.-Y."/>
            <person name="Lee Y."/>
            <person name="Oh S."/>
            <person name="Lee J.H."/>
            <person name="Choi E."/>
            <person name="Choi E."/>
            <person name="Lee S.E."/>
            <person name="Jeon J."/>
            <person name="Kim H."/>
            <person name="Choi G."/>
            <person name="Song H."/>
            <person name="Lee J."/>
            <person name="Lee S.-C."/>
            <person name="Kwon J.-K."/>
            <person name="Lee H.-Y."/>
            <person name="Koo N."/>
            <person name="Hong Y."/>
            <person name="Kim R.W."/>
            <person name="Kang W.-H."/>
            <person name="Huh J.H."/>
            <person name="Kang B.-C."/>
            <person name="Yang T.-J."/>
            <person name="Lee Y.-H."/>
            <person name="Bennetzen J.L."/>
            <person name="Choi D."/>
        </authorList>
    </citation>
    <scope>NUCLEOTIDE SEQUENCE [LARGE SCALE GENOMIC DNA]</scope>
    <source>
        <strain evidence="2">cv. PBC81</strain>
    </source>
</reference>
<accession>A0A2G2UZ64</accession>
<sequence>MNLRLEQLNEMDEFRLHIYERSDLYKERMKKYHDQRMVQRNFQKGDMVLLFNSRLKLFPGKLRSKWSGPYKISQVYSSGVVELEDSNGVVFKVQWHQKQDKEKKKQPLHKKARKEDEKSKENPPRRKYPAICSE</sequence>